<keyword evidence="1" id="KW-0732">Signal</keyword>
<dbReference type="RefSeq" id="WP_232309112.1">
    <property type="nucleotide sequence ID" value="NZ_LUTU01000005.1"/>
</dbReference>
<dbReference type="SUPFAM" id="SSF63829">
    <property type="entry name" value="Calcium-dependent phosphotriesterase"/>
    <property type="match status" value="1"/>
</dbReference>
<gene>
    <name evidence="2" type="ORF">A0123_01166</name>
</gene>
<dbReference type="AlphaFoldDB" id="A0A1B6VML5"/>
<organism evidence="2 3">
    <name type="scientific">Gluconobacter cerinus</name>
    <dbReference type="NCBI Taxonomy" id="38307"/>
    <lineage>
        <taxon>Bacteria</taxon>
        <taxon>Pseudomonadati</taxon>
        <taxon>Pseudomonadota</taxon>
        <taxon>Alphaproteobacteria</taxon>
        <taxon>Acetobacterales</taxon>
        <taxon>Acetobacteraceae</taxon>
        <taxon>Gluconobacter</taxon>
    </lineage>
</organism>
<evidence type="ECO:0000313" key="3">
    <source>
        <dbReference type="Proteomes" id="UP000077786"/>
    </source>
</evidence>
<feature type="chain" id="PRO_5008590169" evidence="1">
    <location>
        <begin position="31"/>
        <end position="334"/>
    </location>
</feature>
<feature type="signal peptide" evidence="1">
    <location>
        <begin position="1"/>
        <end position="30"/>
    </location>
</feature>
<dbReference type="InterPro" id="IPR011042">
    <property type="entry name" value="6-blade_b-propeller_TolB-like"/>
</dbReference>
<dbReference type="PATRIC" id="fig|38307.3.peg.1203"/>
<evidence type="ECO:0000313" key="2">
    <source>
        <dbReference type="EMBL" id="OAJ68460.1"/>
    </source>
</evidence>
<dbReference type="EMBL" id="LUTU01000005">
    <property type="protein sequence ID" value="OAJ68460.1"/>
    <property type="molecule type" value="Genomic_DNA"/>
</dbReference>
<comment type="caution">
    <text evidence="2">The sequence shown here is derived from an EMBL/GenBank/DDBJ whole genome shotgun (WGS) entry which is preliminary data.</text>
</comment>
<reference evidence="2 3" key="1">
    <citation type="submission" date="2016-03" db="EMBL/GenBank/DDBJ databases">
        <title>Draft genome sequence of Gluconobacter cerinus strain CECT 9110.</title>
        <authorList>
            <person name="Sainz F."/>
            <person name="Mas A."/>
            <person name="Torija M.J."/>
        </authorList>
    </citation>
    <scope>NUCLEOTIDE SEQUENCE [LARGE SCALE GENOMIC DNA]</scope>
    <source>
        <strain evidence="2 3">CECT 9110</strain>
    </source>
</reference>
<protein>
    <submittedName>
        <fullName evidence="2">Major royal jelly protein</fullName>
    </submittedName>
</protein>
<sequence length="334" mass="35830">MSGTMKSRFLYSVASALLGAAGLFSSPAYADHPWKDAPQSAQIVADAALDRVQLGSLLPHGADTFLALSEEGRPVLLDSQNHTHPFPIDTAEQRQIPPLAFLTQAGSDYWGLTVSPQAKLVHLSVDGKPLGEVPFVGGTLKGSNLTALQVHGSFAYVTDEGKPALVVVSLKDGKAQRFLPYDPSVTGRRPFTRNAQITNGPDGHPLTGGNVRFLALDTKGQWLFYMPACGPLYRIDASLLTDPAFTPVEQLDGIVEWRDTPSLGGITLSPENVFYMSDLTDGALLQFGSERNPLILIRDTRLLEAGALAVSDSHQVAVLTSEDGKPHILRIALP</sequence>
<dbReference type="Proteomes" id="UP000077786">
    <property type="component" value="Unassembled WGS sequence"/>
</dbReference>
<proteinExistence type="predicted"/>
<name>A0A1B6VML5_9PROT</name>
<evidence type="ECO:0000256" key="1">
    <source>
        <dbReference type="SAM" id="SignalP"/>
    </source>
</evidence>
<accession>A0A1B6VML5</accession>
<dbReference type="Gene3D" id="2.120.10.30">
    <property type="entry name" value="TolB, C-terminal domain"/>
    <property type="match status" value="1"/>
</dbReference>